<dbReference type="AlphaFoldDB" id="A0AA38GT11"/>
<proteinExistence type="predicted"/>
<dbReference type="Proteomes" id="UP000824469">
    <property type="component" value="Unassembled WGS sequence"/>
</dbReference>
<evidence type="ECO:0000313" key="1">
    <source>
        <dbReference type="EMBL" id="KAH9328259.1"/>
    </source>
</evidence>
<name>A0AA38GT11_TAXCH</name>
<dbReference type="OMA" id="GEIMINV"/>
<organism evidence="1 2">
    <name type="scientific">Taxus chinensis</name>
    <name type="common">Chinese yew</name>
    <name type="synonym">Taxus wallichiana var. chinensis</name>
    <dbReference type="NCBI Taxonomy" id="29808"/>
    <lineage>
        <taxon>Eukaryota</taxon>
        <taxon>Viridiplantae</taxon>
        <taxon>Streptophyta</taxon>
        <taxon>Embryophyta</taxon>
        <taxon>Tracheophyta</taxon>
        <taxon>Spermatophyta</taxon>
        <taxon>Pinopsida</taxon>
        <taxon>Pinidae</taxon>
        <taxon>Conifers II</taxon>
        <taxon>Cupressales</taxon>
        <taxon>Taxaceae</taxon>
        <taxon>Taxus</taxon>
    </lineage>
</organism>
<feature type="non-terminal residue" evidence="1">
    <location>
        <position position="140"/>
    </location>
</feature>
<gene>
    <name evidence="1" type="ORF">KI387_000367</name>
</gene>
<accession>A0AA38GT11</accession>
<sequence length="140" mass="15729">VGMEQQFYDELESVLSDPDISEEVGELEDGVKESQGLGTFIYSSVDVSHGVGEIMINVVVYLTLENPSNPTRETTSNTHNIVDFLGKDKSTEKEMSMPLLSEIWKGQEDLVFMQHAHIHIRLKCSDDAPAERKLSINFKL</sequence>
<evidence type="ECO:0000313" key="2">
    <source>
        <dbReference type="Proteomes" id="UP000824469"/>
    </source>
</evidence>
<keyword evidence="2" id="KW-1185">Reference proteome</keyword>
<comment type="caution">
    <text evidence="1">The sequence shown here is derived from an EMBL/GenBank/DDBJ whole genome shotgun (WGS) entry which is preliminary data.</text>
</comment>
<reference evidence="1 2" key="1">
    <citation type="journal article" date="2021" name="Nat. Plants">
        <title>The Taxus genome provides insights into paclitaxel biosynthesis.</title>
        <authorList>
            <person name="Xiong X."/>
            <person name="Gou J."/>
            <person name="Liao Q."/>
            <person name="Li Y."/>
            <person name="Zhou Q."/>
            <person name="Bi G."/>
            <person name="Li C."/>
            <person name="Du R."/>
            <person name="Wang X."/>
            <person name="Sun T."/>
            <person name="Guo L."/>
            <person name="Liang H."/>
            <person name="Lu P."/>
            <person name="Wu Y."/>
            <person name="Zhang Z."/>
            <person name="Ro D.K."/>
            <person name="Shang Y."/>
            <person name="Huang S."/>
            <person name="Yan J."/>
        </authorList>
    </citation>
    <scope>NUCLEOTIDE SEQUENCE [LARGE SCALE GENOMIC DNA]</scope>
    <source>
        <strain evidence="1">Ta-2019</strain>
    </source>
</reference>
<protein>
    <submittedName>
        <fullName evidence="1">Uncharacterized protein</fullName>
    </submittedName>
</protein>
<dbReference type="EMBL" id="JAHRHJ020000001">
    <property type="protein sequence ID" value="KAH9328259.1"/>
    <property type="molecule type" value="Genomic_DNA"/>
</dbReference>